<proteinExistence type="predicted"/>
<organism evidence="4 5">
    <name type="scientific">Methylomarinum roseum</name>
    <dbReference type="NCBI Taxonomy" id="3067653"/>
    <lineage>
        <taxon>Bacteria</taxon>
        <taxon>Pseudomonadati</taxon>
        <taxon>Pseudomonadota</taxon>
        <taxon>Gammaproteobacteria</taxon>
        <taxon>Methylococcales</taxon>
        <taxon>Methylococcaceae</taxon>
        <taxon>Methylomarinum</taxon>
    </lineage>
</organism>
<dbReference type="GO" id="GO:0000166">
    <property type="term" value="F:nucleotide binding"/>
    <property type="evidence" value="ECO:0007669"/>
    <property type="project" value="UniProtKB-KW"/>
</dbReference>
<dbReference type="InterPro" id="IPR043128">
    <property type="entry name" value="Rev_trsase/Diguanyl_cyclase"/>
</dbReference>
<dbReference type="InterPro" id="IPR000160">
    <property type="entry name" value="GGDEF_dom"/>
</dbReference>
<dbReference type="Proteomes" id="UP001225378">
    <property type="component" value="Chromosome"/>
</dbReference>
<dbReference type="Pfam" id="PF22335">
    <property type="entry name" value="Cas10-Cmr2_palm2"/>
    <property type="match status" value="1"/>
</dbReference>
<evidence type="ECO:0000313" key="4">
    <source>
        <dbReference type="EMBL" id="XBS22430.1"/>
    </source>
</evidence>
<evidence type="ECO:0000256" key="2">
    <source>
        <dbReference type="ARBA" id="ARBA00023118"/>
    </source>
</evidence>
<dbReference type="InterPro" id="IPR024615">
    <property type="entry name" value="CRISPR-assoc_Cmr2_N"/>
</dbReference>
<dbReference type="RefSeq" id="WP_305908587.1">
    <property type="nucleotide sequence ID" value="NZ_CP157743.1"/>
</dbReference>
<dbReference type="PROSITE" id="PS50887">
    <property type="entry name" value="GGDEF"/>
    <property type="match status" value="1"/>
</dbReference>
<evidence type="ECO:0000256" key="1">
    <source>
        <dbReference type="ARBA" id="ARBA00022741"/>
    </source>
</evidence>
<dbReference type="GO" id="GO:0051607">
    <property type="term" value="P:defense response to virus"/>
    <property type="evidence" value="ECO:0007669"/>
    <property type="project" value="UniProtKB-KW"/>
</dbReference>
<dbReference type="KEGG" id="mech:Q9L42_009960"/>
<dbReference type="InterPro" id="IPR013407">
    <property type="entry name" value="CRISPR-assoc_prot_Cmr2"/>
</dbReference>
<evidence type="ECO:0000259" key="3">
    <source>
        <dbReference type="PROSITE" id="PS50887"/>
    </source>
</evidence>
<evidence type="ECO:0000313" key="5">
    <source>
        <dbReference type="Proteomes" id="UP001225378"/>
    </source>
</evidence>
<dbReference type="InterPro" id="IPR038242">
    <property type="entry name" value="Cmr2_N"/>
</dbReference>
<dbReference type="NCBIfam" id="TIGR02577">
    <property type="entry name" value="cas_TM1794_Cmr2"/>
    <property type="match status" value="1"/>
</dbReference>
<dbReference type="InterPro" id="IPR054767">
    <property type="entry name" value="Cas10-Cmr2_palm2"/>
</dbReference>
<name>A0AAU7NZQ6_9GAMM</name>
<sequence length="652" mass="74640">MTAQYFHFTLGPVQGFVAQARRTRDFWAGSFLLSWLSAVAMQAVQKQGGEIIFPKVSDSYLDWLEQKGKGTPPQQGCVPNRFKGGLAKVPTDFKPELVTNSIQKAWEALANLVWQRDLADAPSITREIWDRQIKSFWEISWALSDNEIESNLLDRRKNWRTYLPPAEAGVKCMMMDGWQELSGIDTPNAKGLKLFWDQLRQTGKHGMKTDLRDSEYLCAIAFIKRRFARYFEELVEPMPVDWMLHGWKVNSAVPSVAYMAAAPWLAQMIRYAPENKLQFFHDAAKKLTQSYGEYDTQLDCIDSVLMQRKDSKLFWNTKSLDGNVFFESALDNKNIYEDREQARKVKEALSDLRRSVNEQNLEPVSPFYAVLMMDGDSLGSHMSDPDKQQNISKGLEKFTNGVQAIVDEYSGFLIYAGGDDVLALLPLEWALNCAKALREHYLKCFAAWDDIDTTLSGAIEYAHIRMPLGKVLSDAHHLLDDIAKEQTGRDAIAVRVWKPGGQHLQWAMPWEKALCSSTGEVIIDQLASDFRRDQQNTPFSNSFFFNVEERFASLQNKDQQREMQLSQEFDQTAMRQLIAAEYLNSGVNLVKDSEKRINLQQAITRIDNLLSQCFPFKRILKNDKPYFESTHQLNPSALQLIRFLAQKGVERG</sequence>
<protein>
    <submittedName>
        <fullName evidence="4">Type III-B CRISPR-associated protein Cas10/Cmr2</fullName>
    </submittedName>
</protein>
<dbReference type="Gene3D" id="3.30.70.270">
    <property type="match status" value="1"/>
</dbReference>
<reference evidence="4 5" key="1">
    <citation type="journal article" date="2024" name="Microbiology">
        <title>Methylomarinum rosea sp. nov., a novel halophilic methanotrophic bacterium from the hypersaline Lake Elton.</title>
        <authorList>
            <person name="Suleimanov R.Z."/>
            <person name="Oshkin I.Y."/>
            <person name="Danilova O.V."/>
            <person name="Suzina N.E."/>
            <person name="Dedysh S.N."/>
        </authorList>
    </citation>
    <scope>NUCLEOTIDE SEQUENCE [LARGE SCALE GENOMIC DNA]</scope>
    <source>
        <strain evidence="4 5">Ch1-1</strain>
    </source>
</reference>
<accession>A0AAU7NZQ6</accession>
<dbReference type="EMBL" id="CP157743">
    <property type="protein sequence ID" value="XBS22430.1"/>
    <property type="molecule type" value="Genomic_DNA"/>
</dbReference>
<keyword evidence="1" id="KW-0547">Nucleotide-binding</keyword>
<keyword evidence="5" id="KW-1185">Reference proteome</keyword>
<dbReference type="Pfam" id="PF12469">
    <property type="entry name" value="Cmr2_N"/>
    <property type="match status" value="1"/>
</dbReference>
<dbReference type="Gene3D" id="3.30.70.2220">
    <property type="entry name" value="CRISPR-Cas system, Cmr2 subunit, D1 domain, cysteine cluster"/>
    <property type="match status" value="1"/>
</dbReference>
<gene>
    <name evidence="4" type="primary">cas10</name>
    <name evidence="4" type="ORF">Q9L42_009960</name>
</gene>
<feature type="domain" description="GGDEF" evidence="3">
    <location>
        <begin position="366"/>
        <end position="497"/>
    </location>
</feature>
<keyword evidence="2" id="KW-0051">Antiviral defense</keyword>
<dbReference type="AlphaFoldDB" id="A0AAU7NZQ6"/>